<dbReference type="InterPro" id="IPR036397">
    <property type="entry name" value="RNaseH_sf"/>
</dbReference>
<dbReference type="GO" id="GO:0003676">
    <property type="term" value="F:nucleic acid binding"/>
    <property type="evidence" value="ECO:0007669"/>
    <property type="project" value="InterPro"/>
</dbReference>
<keyword evidence="3" id="KW-1185">Reference proteome</keyword>
<name>A0A1E7EZZ5_9STRA</name>
<dbReference type="SUPFAM" id="SSF53098">
    <property type="entry name" value="Ribonuclease H-like"/>
    <property type="match status" value="1"/>
</dbReference>
<dbReference type="EMBL" id="KV784368">
    <property type="protein sequence ID" value="OEU11385.1"/>
    <property type="molecule type" value="Genomic_DNA"/>
</dbReference>
<dbReference type="Pfam" id="PF01612">
    <property type="entry name" value="DNA_pol_A_exo1"/>
    <property type="match status" value="1"/>
</dbReference>
<dbReference type="KEGG" id="fcy:FRACYDRAFT_245850"/>
<dbReference type="GO" id="GO:0006139">
    <property type="term" value="P:nucleobase-containing compound metabolic process"/>
    <property type="evidence" value="ECO:0007669"/>
    <property type="project" value="InterPro"/>
</dbReference>
<accession>A0A1E7EZZ5</accession>
<dbReference type="Gene3D" id="3.30.420.10">
    <property type="entry name" value="Ribonuclease H-like superfamily/Ribonuclease H"/>
    <property type="match status" value="1"/>
</dbReference>
<dbReference type="InterPro" id="IPR012337">
    <property type="entry name" value="RNaseH-like_sf"/>
</dbReference>
<dbReference type="PANTHER" id="PTHR43040:SF1">
    <property type="entry name" value="RIBONUCLEASE D"/>
    <property type="match status" value="1"/>
</dbReference>
<sequence length="330" mass="37455">MLSSSSSGKDESLKLLTSSTVRVDTPELFANALEDLYSYSRFAFDTEGVNLGRSGDLTIAIIQGIQSSGDGQKKDEKEEATPQIYVIDVQMLGGDTVFSKDTTSLRSLLEDESKHKLTFDCRADSDALYHQFDVTLRGTIDLQVFDQAVRIHKGELPPTKNIYVVNGGIPFLDNMEVVSERYSIKLLLSKHNAPHYLNSQVWKERPLSLACTKYAAHDVYLIEQMWKVMAKSKVSKLLMDRTYQHSQRYESMFRDRVEKISHFGDKLFIMEEHPIISEHELPTGHPRRLKTGGGRISHTVEKWTKQLHRSNKSAGALRRTYLHTMNGTIG</sequence>
<dbReference type="OrthoDB" id="26838at2759"/>
<evidence type="ECO:0000259" key="1">
    <source>
        <dbReference type="Pfam" id="PF01612"/>
    </source>
</evidence>
<protein>
    <recommendedName>
        <fullName evidence="1">3'-5' exonuclease domain-containing protein</fullName>
    </recommendedName>
</protein>
<feature type="domain" description="3'-5' exonuclease" evidence="1">
    <location>
        <begin position="23"/>
        <end position="229"/>
    </location>
</feature>
<dbReference type="PANTHER" id="PTHR43040">
    <property type="entry name" value="RIBONUCLEASE D"/>
    <property type="match status" value="1"/>
</dbReference>
<evidence type="ECO:0000313" key="2">
    <source>
        <dbReference type="EMBL" id="OEU11385.1"/>
    </source>
</evidence>
<organism evidence="2 3">
    <name type="scientific">Fragilariopsis cylindrus CCMP1102</name>
    <dbReference type="NCBI Taxonomy" id="635003"/>
    <lineage>
        <taxon>Eukaryota</taxon>
        <taxon>Sar</taxon>
        <taxon>Stramenopiles</taxon>
        <taxon>Ochrophyta</taxon>
        <taxon>Bacillariophyta</taxon>
        <taxon>Bacillariophyceae</taxon>
        <taxon>Bacillariophycidae</taxon>
        <taxon>Bacillariales</taxon>
        <taxon>Bacillariaceae</taxon>
        <taxon>Fragilariopsis</taxon>
    </lineage>
</organism>
<dbReference type="GO" id="GO:0008408">
    <property type="term" value="F:3'-5' exonuclease activity"/>
    <property type="evidence" value="ECO:0007669"/>
    <property type="project" value="InterPro"/>
</dbReference>
<dbReference type="Proteomes" id="UP000095751">
    <property type="component" value="Unassembled WGS sequence"/>
</dbReference>
<gene>
    <name evidence="2" type="ORF">FRACYDRAFT_245850</name>
</gene>
<evidence type="ECO:0000313" key="3">
    <source>
        <dbReference type="Proteomes" id="UP000095751"/>
    </source>
</evidence>
<reference evidence="2 3" key="1">
    <citation type="submission" date="2016-09" db="EMBL/GenBank/DDBJ databases">
        <title>Extensive genetic diversity and differential bi-allelic expression allows diatom success in the polar Southern Ocean.</title>
        <authorList>
            <consortium name="DOE Joint Genome Institute"/>
            <person name="Mock T."/>
            <person name="Otillar R.P."/>
            <person name="Strauss J."/>
            <person name="Dupont C."/>
            <person name="Frickenhaus S."/>
            <person name="Maumus F."/>
            <person name="Mcmullan M."/>
            <person name="Sanges R."/>
            <person name="Schmutz J."/>
            <person name="Toseland A."/>
            <person name="Valas R."/>
            <person name="Veluchamy A."/>
            <person name="Ward B.J."/>
            <person name="Allen A."/>
            <person name="Barry K."/>
            <person name="Falciatore A."/>
            <person name="Ferrante M."/>
            <person name="Fortunato A.E."/>
            <person name="Gloeckner G."/>
            <person name="Gruber A."/>
            <person name="Hipkin R."/>
            <person name="Janech M."/>
            <person name="Kroth P."/>
            <person name="Leese F."/>
            <person name="Lindquist E."/>
            <person name="Lyon B.R."/>
            <person name="Martin J."/>
            <person name="Mayer C."/>
            <person name="Parker M."/>
            <person name="Quesneville H."/>
            <person name="Raymond J."/>
            <person name="Uhlig C."/>
            <person name="Valentin K.U."/>
            <person name="Worden A.Z."/>
            <person name="Armbrust E.V."/>
            <person name="Bowler C."/>
            <person name="Green B."/>
            <person name="Moulton V."/>
            <person name="Van Oosterhout C."/>
            <person name="Grigoriev I."/>
        </authorList>
    </citation>
    <scope>NUCLEOTIDE SEQUENCE [LARGE SCALE GENOMIC DNA]</scope>
    <source>
        <strain evidence="2 3">CCMP1102</strain>
    </source>
</reference>
<proteinExistence type="predicted"/>
<dbReference type="AlphaFoldDB" id="A0A1E7EZZ5"/>
<dbReference type="InterPro" id="IPR002562">
    <property type="entry name" value="3'-5'_exonuclease_dom"/>
</dbReference>
<dbReference type="InParanoid" id="A0A1E7EZZ5"/>